<evidence type="ECO:0000313" key="3">
    <source>
        <dbReference type="Proteomes" id="UP000039865"/>
    </source>
</evidence>
<organism evidence="2 3">
    <name type="scientific">Stylonychia lemnae</name>
    <name type="common">Ciliate</name>
    <dbReference type="NCBI Taxonomy" id="5949"/>
    <lineage>
        <taxon>Eukaryota</taxon>
        <taxon>Sar</taxon>
        <taxon>Alveolata</taxon>
        <taxon>Ciliophora</taxon>
        <taxon>Intramacronucleata</taxon>
        <taxon>Spirotrichea</taxon>
        <taxon>Stichotrichia</taxon>
        <taxon>Sporadotrichida</taxon>
        <taxon>Oxytrichidae</taxon>
        <taxon>Stylonychinae</taxon>
        <taxon>Stylonychia</taxon>
    </lineage>
</organism>
<keyword evidence="1" id="KW-0812">Transmembrane</keyword>
<dbReference type="AlphaFoldDB" id="A0A077ZXY4"/>
<keyword evidence="3" id="KW-1185">Reference proteome</keyword>
<name>A0A077ZXY4_STYLE</name>
<feature type="transmembrane region" description="Helical" evidence="1">
    <location>
        <begin position="16"/>
        <end position="36"/>
    </location>
</feature>
<accession>A0A077ZXY4</accession>
<sequence length="161" mass="18645">MASQESFQKQLKLQKLAQVVCEIALVSQFVIVIVYWTQLHKHTLIEVAQLSKTDPKFAESFLSFIIDIHIFPFSTVFANILMSKIVFQLSDMKYSIVYGTTYSFVNFVSTQFSGRYIYPFMTWESPASLIVCAAIVGFNCLIFFLMTKIFQNRMIINKKFN</sequence>
<feature type="transmembrane region" description="Helical" evidence="1">
    <location>
        <begin position="61"/>
        <end position="82"/>
    </location>
</feature>
<evidence type="ECO:0008006" key="4">
    <source>
        <dbReference type="Google" id="ProtNLM"/>
    </source>
</evidence>
<dbReference type="InParanoid" id="A0A077ZXY4"/>
<gene>
    <name evidence="2" type="primary">Contig11896.g12729</name>
    <name evidence="2" type="ORF">STYLEM_3733</name>
</gene>
<evidence type="ECO:0000313" key="2">
    <source>
        <dbReference type="EMBL" id="CDW74750.1"/>
    </source>
</evidence>
<dbReference type="EMBL" id="CCKQ01003625">
    <property type="protein sequence ID" value="CDW74750.1"/>
    <property type="molecule type" value="Genomic_DNA"/>
</dbReference>
<feature type="transmembrane region" description="Helical" evidence="1">
    <location>
        <begin position="94"/>
        <end position="114"/>
    </location>
</feature>
<keyword evidence="1" id="KW-0472">Membrane</keyword>
<evidence type="ECO:0000256" key="1">
    <source>
        <dbReference type="SAM" id="Phobius"/>
    </source>
</evidence>
<dbReference type="OrthoDB" id="323678at2759"/>
<keyword evidence="1" id="KW-1133">Transmembrane helix</keyword>
<dbReference type="Proteomes" id="UP000039865">
    <property type="component" value="Unassembled WGS sequence"/>
</dbReference>
<proteinExistence type="predicted"/>
<protein>
    <recommendedName>
        <fullName evidence="4">Transmembrane protein</fullName>
    </recommendedName>
</protein>
<reference evidence="2 3" key="1">
    <citation type="submission" date="2014-06" db="EMBL/GenBank/DDBJ databases">
        <authorList>
            <person name="Swart Estienne"/>
        </authorList>
    </citation>
    <scope>NUCLEOTIDE SEQUENCE [LARGE SCALE GENOMIC DNA]</scope>
    <source>
        <strain evidence="2 3">130c</strain>
    </source>
</reference>
<feature type="transmembrane region" description="Helical" evidence="1">
    <location>
        <begin position="126"/>
        <end position="150"/>
    </location>
</feature>